<protein>
    <submittedName>
        <fullName evidence="1">Uncharacterized protein</fullName>
    </submittedName>
</protein>
<evidence type="ECO:0000313" key="1">
    <source>
        <dbReference type="EMBL" id="SVC05961.1"/>
    </source>
</evidence>
<accession>A0A382J532</accession>
<organism evidence="1">
    <name type="scientific">marine metagenome</name>
    <dbReference type="NCBI Taxonomy" id="408172"/>
    <lineage>
        <taxon>unclassified sequences</taxon>
        <taxon>metagenomes</taxon>
        <taxon>ecological metagenomes</taxon>
    </lineage>
</organism>
<reference evidence="1" key="1">
    <citation type="submission" date="2018-05" db="EMBL/GenBank/DDBJ databases">
        <authorList>
            <person name="Lanie J.A."/>
            <person name="Ng W.-L."/>
            <person name="Kazmierczak K.M."/>
            <person name="Andrzejewski T.M."/>
            <person name="Davidsen T.M."/>
            <person name="Wayne K.J."/>
            <person name="Tettelin H."/>
            <person name="Glass J.I."/>
            <person name="Rusch D."/>
            <person name="Podicherti R."/>
            <person name="Tsui H.-C.T."/>
            <person name="Winkler M.E."/>
        </authorList>
    </citation>
    <scope>NUCLEOTIDE SEQUENCE</scope>
</reference>
<dbReference type="AlphaFoldDB" id="A0A382J532"/>
<dbReference type="EMBL" id="UINC01071224">
    <property type="protein sequence ID" value="SVC05961.1"/>
    <property type="molecule type" value="Genomic_DNA"/>
</dbReference>
<name>A0A382J532_9ZZZZ</name>
<proteinExistence type="predicted"/>
<gene>
    <name evidence="1" type="ORF">METZ01_LOCUS258815</name>
</gene>
<sequence length="33" mass="3680">MDDNVLSVDDARIAITAIDHAIDEVKGAQLHWF</sequence>